<protein>
    <submittedName>
        <fullName evidence="4">Thioredoxin reductase</fullName>
    </submittedName>
</protein>
<name>W4V7A0_9FIRM</name>
<sequence length="243" mass="26244">MGGGPAGLTAAIYAARAKLHTVVVDEGLIGGQVATTFHVANYPGTNGVVRGVDLMENMKKQALDFGAHIDDLKEISDINLEGKEKLITTKNTDYYAKAVLIATGAAPRRLPAEGEKEFRGRGVHYCATCDGAMYFDANVIVVGGGESAAQEAVFLTRYAKHVTIVNRHDYFKASKTALDEVLNNPNISVIWDSEVRKINGDNFVKSVTVENTKTGKIEEIEADGVFVYIGTLPKTDLLPAKLR</sequence>
<dbReference type="Pfam" id="PF07992">
    <property type="entry name" value="Pyr_redox_2"/>
    <property type="match status" value="1"/>
</dbReference>
<dbReference type="InterPro" id="IPR036188">
    <property type="entry name" value="FAD/NAD-bd_sf"/>
</dbReference>
<evidence type="ECO:0000313" key="4">
    <source>
        <dbReference type="EMBL" id="GAE88688.1"/>
    </source>
</evidence>
<keyword evidence="5" id="KW-1185">Reference proteome</keyword>
<evidence type="ECO:0000313" key="5">
    <source>
        <dbReference type="Proteomes" id="UP000019109"/>
    </source>
</evidence>
<dbReference type="AlphaFoldDB" id="W4V7A0"/>
<accession>W4V7A0</accession>
<evidence type="ECO:0000256" key="1">
    <source>
        <dbReference type="ARBA" id="ARBA00022630"/>
    </source>
</evidence>
<feature type="domain" description="FAD/NAD(P)-binding" evidence="3">
    <location>
        <begin position="2"/>
        <end position="238"/>
    </location>
</feature>
<proteinExistence type="predicted"/>
<evidence type="ECO:0000256" key="2">
    <source>
        <dbReference type="ARBA" id="ARBA00023002"/>
    </source>
</evidence>
<gene>
    <name evidence="4" type="ORF">JCM21531_2154</name>
</gene>
<dbReference type="STRING" id="1294263.JCM21531_2154"/>
<dbReference type="PRINTS" id="PR00368">
    <property type="entry name" value="FADPNR"/>
</dbReference>
<dbReference type="Proteomes" id="UP000019109">
    <property type="component" value="Unassembled WGS sequence"/>
</dbReference>
<dbReference type="SUPFAM" id="SSF51905">
    <property type="entry name" value="FAD/NAD(P)-binding domain"/>
    <property type="match status" value="1"/>
</dbReference>
<evidence type="ECO:0000259" key="3">
    <source>
        <dbReference type="Pfam" id="PF07992"/>
    </source>
</evidence>
<dbReference type="InterPro" id="IPR023753">
    <property type="entry name" value="FAD/NAD-binding_dom"/>
</dbReference>
<dbReference type="InterPro" id="IPR050097">
    <property type="entry name" value="Ferredoxin-NADP_redctase_2"/>
</dbReference>
<dbReference type="PRINTS" id="PR00469">
    <property type="entry name" value="PNDRDTASEII"/>
</dbReference>
<organism evidence="4 5">
    <name type="scientific">Acetivibrio straminisolvens JCM 21531</name>
    <dbReference type="NCBI Taxonomy" id="1294263"/>
    <lineage>
        <taxon>Bacteria</taxon>
        <taxon>Bacillati</taxon>
        <taxon>Bacillota</taxon>
        <taxon>Clostridia</taxon>
        <taxon>Eubacteriales</taxon>
        <taxon>Oscillospiraceae</taxon>
        <taxon>Acetivibrio</taxon>
    </lineage>
</organism>
<keyword evidence="2" id="KW-0560">Oxidoreductase</keyword>
<dbReference type="PANTHER" id="PTHR48105">
    <property type="entry name" value="THIOREDOXIN REDUCTASE 1-RELATED-RELATED"/>
    <property type="match status" value="1"/>
</dbReference>
<dbReference type="Gene3D" id="3.50.50.60">
    <property type="entry name" value="FAD/NAD(P)-binding domain"/>
    <property type="match status" value="2"/>
</dbReference>
<dbReference type="EMBL" id="BAVR01000023">
    <property type="protein sequence ID" value="GAE88688.1"/>
    <property type="molecule type" value="Genomic_DNA"/>
</dbReference>
<keyword evidence="1" id="KW-0285">Flavoprotein</keyword>
<reference evidence="4" key="1">
    <citation type="journal article" date="2014" name="Genome Announc.">
        <title>Draft Genome Sequence of Clostridium straminisolvens Strain JCM 21531T, Isolated from a Cellulose-Degrading Bacterial Community.</title>
        <authorList>
            <person name="Yuki M."/>
            <person name="Oshima K."/>
            <person name="Suda W."/>
            <person name="Sakamoto M."/>
            <person name="Kitamura K."/>
            <person name="Iida T."/>
            <person name="Hattori M."/>
            <person name="Ohkuma M."/>
        </authorList>
    </citation>
    <scope>NUCLEOTIDE SEQUENCE [LARGE SCALE GENOMIC DNA]</scope>
    <source>
        <strain evidence="4">JCM 21531</strain>
    </source>
</reference>
<dbReference type="GO" id="GO:0016491">
    <property type="term" value="F:oxidoreductase activity"/>
    <property type="evidence" value="ECO:0007669"/>
    <property type="project" value="UniProtKB-KW"/>
</dbReference>
<comment type="caution">
    <text evidence="4">The sequence shown here is derived from an EMBL/GenBank/DDBJ whole genome shotgun (WGS) entry which is preliminary data.</text>
</comment>